<dbReference type="CDD" id="cd00202">
    <property type="entry name" value="ZnF_GATA"/>
    <property type="match status" value="1"/>
</dbReference>
<dbReference type="Gene3D" id="3.30.50.10">
    <property type="entry name" value="Erythroid Transcription Factor GATA-1, subunit A"/>
    <property type="match status" value="1"/>
</dbReference>
<dbReference type="PANTHER" id="PTHR47255">
    <property type="entry name" value="GATA TRANSCRIPTION FACTOR 22-RELATED"/>
    <property type="match status" value="1"/>
</dbReference>
<proteinExistence type="predicted"/>
<dbReference type="Proteomes" id="UP001603857">
    <property type="component" value="Unassembled WGS sequence"/>
</dbReference>
<evidence type="ECO:0000256" key="4">
    <source>
        <dbReference type="ARBA" id="ARBA00023015"/>
    </source>
</evidence>
<gene>
    <name evidence="10" type="ORF">Fmac_008419</name>
</gene>
<dbReference type="InterPro" id="IPR013088">
    <property type="entry name" value="Znf_NHR/GATA"/>
</dbReference>
<evidence type="ECO:0000256" key="5">
    <source>
        <dbReference type="ARBA" id="ARBA00023125"/>
    </source>
</evidence>
<keyword evidence="2 7" id="KW-0863">Zinc-finger</keyword>
<keyword evidence="4" id="KW-0805">Transcription regulation</keyword>
<accession>A0ABD1MXF4</accession>
<evidence type="ECO:0000259" key="9">
    <source>
        <dbReference type="PROSITE" id="PS50114"/>
    </source>
</evidence>
<feature type="domain" description="GATA-type" evidence="9">
    <location>
        <begin position="155"/>
        <end position="187"/>
    </location>
</feature>
<evidence type="ECO:0000256" key="1">
    <source>
        <dbReference type="ARBA" id="ARBA00022723"/>
    </source>
</evidence>
<dbReference type="InterPro" id="IPR000679">
    <property type="entry name" value="Znf_GATA"/>
</dbReference>
<feature type="compositionally biased region" description="Basic and acidic residues" evidence="8">
    <location>
        <begin position="66"/>
        <end position="87"/>
    </location>
</feature>
<name>A0ABD1MXF4_9FABA</name>
<dbReference type="GO" id="GO:0008270">
    <property type="term" value="F:zinc ion binding"/>
    <property type="evidence" value="ECO:0007669"/>
    <property type="project" value="UniProtKB-KW"/>
</dbReference>
<feature type="compositionally biased region" description="Polar residues" evidence="8">
    <location>
        <begin position="103"/>
        <end position="112"/>
    </location>
</feature>
<evidence type="ECO:0000256" key="2">
    <source>
        <dbReference type="ARBA" id="ARBA00022771"/>
    </source>
</evidence>
<keyword evidence="1" id="KW-0479">Metal-binding</keyword>
<evidence type="ECO:0000256" key="3">
    <source>
        <dbReference type="ARBA" id="ARBA00022833"/>
    </source>
</evidence>
<comment type="caution">
    <text evidence="10">The sequence shown here is derived from an EMBL/GenBank/DDBJ whole genome shotgun (WGS) entry which is preliminary data.</text>
</comment>
<keyword evidence="11" id="KW-1185">Reference proteome</keyword>
<keyword evidence="3" id="KW-0862">Zinc</keyword>
<dbReference type="Pfam" id="PF00320">
    <property type="entry name" value="GATA"/>
    <property type="match status" value="1"/>
</dbReference>
<protein>
    <recommendedName>
        <fullName evidence="9">GATA-type domain-containing protein</fullName>
    </recommendedName>
</protein>
<evidence type="ECO:0000256" key="8">
    <source>
        <dbReference type="SAM" id="MobiDB-lite"/>
    </source>
</evidence>
<feature type="region of interest" description="Disordered" evidence="8">
    <location>
        <begin position="54"/>
        <end position="122"/>
    </location>
</feature>
<evidence type="ECO:0000313" key="11">
    <source>
        <dbReference type="Proteomes" id="UP001603857"/>
    </source>
</evidence>
<dbReference type="GO" id="GO:0003677">
    <property type="term" value="F:DNA binding"/>
    <property type="evidence" value="ECO:0007669"/>
    <property type="project" value="UniProtKB-KW"/>
</dbReference>
<sequence>MPMDLNDHHTHQLFSTNHQTSSSFSLSNSIIFDRDQDQGGSYYVESKHLQSEVEKIVPSNGSRGHPTKEKNDKRSDIKVRVWKKEDGSENSSTKWMPSKKRNTQSMMVSDQTAPDIKGVSNSKQIKYEGKNSPLLPQETDNNYSSLSNQSDITVRVCADCHTTKTPLWRSGPKGPKSLCNACGIRQRKARHAIAAATAANRSKNLVEAEKSQAKKGKKLHNKGMKCKTECAPQFKGKRKLNLEDAEKSQVKKGKKLHGKRMKCKTECAPQSERKPTPGAKIRKELGTYEDLTTSLSKSVDLQQVFPRDEKEAAILLMALSCGLLHGFPPDHFIS</sequence>
<evidence type="ECO:0000256" key="6">
    <source>
        <dbReference type="ARBA" id="ARBA00023163"/>
    </source>
</evidence>
<dbReference type="PANTHER" id="PTHR47255:SF4">
    <property type="entry name" value="GATA ZINC FINGER DOMAIN-CONTAINING PROTEIN 12"/>
    <property type="match status" value="1"/>
</dbReference>
<dbReference type="SUPFAM" id="SSF57716">
    <property type="entry name" value="Glucocorticoid receptor-like (DNA-binding domain)"/>
    <property type="match status" value="1"/>
</dbReference>
<keyword evidence="5" id="KW-0238">DNA-binding</keyword>
<dbReference type="EMBL" id="JBGMDY010000003">
    <property type="protein sequence ID" value="KAL2340479.1"/>
    <property type="molecule type" value="Genomic_DNA"/>
</dbReference>
<dbReference type="PROSITE" id="PS00344">
    <property type="entry name" value="GATA_ZN_FINGER_1"/>
    <property type="match status" value="1"/>
</dbReference>
<dbReference type="SMART" id="SM00401">
    <property type="entry name" value="ZnF_GATA"/>
    <property type="match status" value="1"/>
</dbReference>
<dbReference type="InterPro" id="IPR052138">
    <property type="entry name" value="GATA_ZnFinger_Domain"/>
</dbReference>
<evidence type="ECO:0000256" key="7">
    <source>
        <dbReference type="PROSITE-ProRule" id="PRU00094"/>
    </source>
</evidence>
<keyword evidence="6" id="KW-0804">Transcription</keyword>
<organism evidence="10 11">
    <name type="scientific">Flemingia macrophylla</name>
    <dbReference type="NCBI Taxonomy" id="520843"/>
    <lineage>
        <taxon>Eukaryota</taxon>
        <taxon>Viridiplantae</taxon>
        <taxon>Streptophyta</taxon>
        <taxon>Embryophyta</taxon>
        <taxon>Tracheophyta</taxon>
        <taxon>Spermatophyta</taxon>
        <taxon>Magnoliopsida</taxon>
        <taxon>eudicotyledons</taxon>
        <taxon>Gunneridae</taxon>
        <taxon>Pentapetalae</taxon>
        <taxon>rosids</taxon>
        <taxon>fabids</taxon>
        <taxon>Fabales</taxon>
        <taxon>Fabaceae</taxon>
        <taxon>Papilionoideae</taxon>
        <taxon>50 kb inversion clade</taxon>
        <taxon>NPAAA clade</taxon>
        <taxon>indigoferoid/millettioid clade</taxon>
        <taxon>Phaseoleae</taxon>
        <taxon>Flemingia</taxon>
    </lineage>
</organism>
<dbReference type="PROSITE" id="PS50114">
    <property type="entry name" value="GATA_ZN_FINGER_2"/>
    <property type="match status" value="1"/>
</dbReference>
<evidence type="ECO:0000313" key="10">
    <source>
        <dbReference type="EMBL" id="KAL2340479.1"/>
    </source>
</evidence>
<reference evidence="10 11" key="1">
    <citation type="submission" date="2024-08" db="EMBL/GenBank/DDBJ databases">
        <title>Insights into the chromosomal genome structure of Flemingia macrophylla.</title>
        <authorList>
            <person name="Ding Y."/>
            <person name="Zhao Y."/>
            <person name="Bi W."/>
            <person name="Wu M."/>
            <person name="Zhao G."/>
            <person name="Gong Y."/>
            <person name="Li W."/>
            <person name="Zhang P."/>
        </authorList>
    </citation>
    <scope>NUCLEOTIDE SEQUENCE [LARGE SCALE GENOMIC DNA]</scope>
    <source>
        <strain evidence="10">DYQJB</strain>
        <tissue evidence="10">Leaf</tissue>
    </source>
</reference>
<dbReference type="AlphaFoldDB" id="A0ABD1MXF4"/>